<feature type="signal peptide" evidence="1">
    <location>
        <begin position="1"/>
        <end position="21"/>
    </location>
</feature>
<protein>
    <submittedName>
        <fullName evidence="3">2OG-FeII_Oxy_4 domain-containing protein</fullName>
    </submittedName>
</protein>
<organism evidence="2 3">
    <name type="scientific">Steinernema glaseri</name>
    <dbReference type="NCBI Taxonomy" id="37863"/>
    <lineage>
        <taxon>Eukaryota</taxon>
        <taxon>Metazoa</taxon>
        <taxon>Ecdysozoa</taxon>
        <taxon>Nematoda</taxon>
        <taxon>Chromadorea</taxon>
        <taxon>Rhabditida</taxon>
        <taxon>Tylenchina</taxon>
        <taxon>Panagrolaimomorpha</taxon>
        <taxon>Strongyloidoidea</taxon>
        <taxon>Steinernematidae</taxon>
        <taxon>Steinernema</taxon>
    </lineage>
</organism>
<feature type="chain" id="PRO_5009312992" evidence="1">
    <location>
        <begin position="22"/>
        <end position="380"/>
    </location>
</feature>
<dbReference type="WBParaSite" id="L893_g22663.t1">
    <property type="protein sequence ID" value="L893_g22663.t1"/>
    <property type="gene ID" value="L893_g22663"/>
</dbReference>
<reference evidence="3" key="1">
    <citation type="submission" date="2016-11" db="UniProtKB">
        <authorList>
            <consortium name="WormBaseParasite"/>
        </authorList>
    </citation>
    <scope>IDENTIFICATION</scope>
</reference>
<dbReference type="Proteomes" id="UP000095287">
    <property type="component" value="Unplaced"/>
</dbReference>
<dbReference type="AlphaFoldDB" id="A0A1I7Z4D9"/>
<evidence type="ECO:0000313" key="3">
    <source>
        <dbReference type="WBParaSite" id="L893_g22663.t1"/>
    </source>
</evidence>
<keyword evidence="2" id="KW-1185">Reference proteome</keyword>
<evidence type="ECO:0000313" key="2">
    <source>
        <dbReference type="Proteomes" id="UP000095287"/>
    </source>
</evidence>
<name>A0A1I7Z4D9_9BILA</name>
<accession>A0A1I7Z4D9</accession>
<proteinExistence type="predicted"/>
<evidence type="ECO:0000256" key="1">
    <source>
        <dbReference type="SAM" id="SignalP"/>
    </source>
</evidence>
<sequence>MSKRFIINLCVFAISLYLARKWKETRISPFFTGYEVTSTPNALSEKQNKALWDMVFKSELVANHRFESDDYRKRPDIIRHYLKHGGIEGLKEREATLKARLSYFTSGTQKLSELPQDVLSLISDSLRSRCHNDRNLDFDTSTFHFQVLLPGQTTGLRVDTPLPIGNSEYDEWLLSAAASSGLFRNNLRDSSKVLIFLNKWNSTTFGGSFVYYNKNELGSSNAGNEKNSLLLVTGTHTVHGISTFRSAQMSRSLIGLSDLSMNFNQKEQVWTIRSGSVVVKTFRSESLHASLIVDAVCEQDESVSELPSQSAVLETLKSDLESKGFSRERLEELEASALNDLIIHEYLSYPPPGKALIPFNYCSWIDSYPKVCSFLKPICA</sequence>
<keyword evidence="1" id="KW-0732">Signal</keyword>